<feature type="compositionally biased region" description="Basic residues" evidence="1">
    <location>
        <begin position="25"/>
        <end position="36"/>
    </location>
</feature>
<proteinExistence type="predicted"/>
<gene>
    <name evidence="2" type="ORF">ARMOST_06237</name>
</gene>
<protein>
    <submittedName>
        <fullName evidence="2">Uncharacterized protein</fullName>
    </submittedName>
</protein>
<accession>A0A284R2H7</accession>
<sequence>MDPPPPTSPSHDEQEEGIEDEKERGKKSKSRGRRTNSKPVTATIAVEHEENPGLHRGGRQRIQSTWTTVANQIGPSPAKKKGTKQGTIIGDEDVKYNIHLRIVISDLRLDHLKIA</sequence>
<name>A0A284R2H7_ARMOS</name>
<organism evidence="2 3">
    <name type="scientific">Armillaria ostoyae</name>
    <name type="common">Armillaria root rot fungus</name>
    <dbReference type="NCBI Taxonomy" id="47428"/>
    <lineage>
        <taxon>Eukaryota</taxon>
        <taxon>Fungi</taxon>
        <taxon>Dikarya</taxon>
        <taxon>Basidiomycota</taxon>
        <taxon>Agaricomycotina</taxon>
        <taxon>Agaricomycetes</taxon>
        <taxon>Agaricomycetidae</taxon>
        <taxon>Agaricales</taxon>
        <taxon>Marasmiineae</taxon>
        <taxon>Physalacriaceae</taxon>
        <taxon>Armillaria</taxon>
    </lineage>
</organism>
<reference evidence="3" key="1">
    <citation type="journal article" date="2017" name="Nat. Ecol. Evol.">
        <title>Genome expansion and lineage-specific genetic innovations in the forest pathogenic fungi Armillaria.</title>
        <authorList>
            <person name="Sipos G."/>
            <person name="Prasanna A.N."/>
            <person name="Walter M.C."/>
            <person name="O'Connor E."/>
            <person name="Balint B."/>
            <person name="Krizsan K."/>
            <person name="Kiss B."/>
            <person name="Hess J."/>
            <person name="Varga T."/>
            <person name="Slot J."/>
            <person name="Riley R."/>
            <person name="Boka B."/>
            <person name="Rigling D."/>
            <person name="Barry K."/>
            <person name="Lee J."/>
            <person name="Mihaltcheva S."/>
            <person name="LaButti K."/>
            <person name="Lipzen A."/>
            <person name="Waldron R."/>
            <person name="Moloney N.M."/>
            <person name="Sperisen C."/>
            <person name="Kredics L."/>
            <person name="Vagvoelgyi C."/>
            <person name="Patrignani A."/>
            <person name="Fitzpatrick D."/>
            <person name="Nagy I."/>
            <person name="Doyle S."/>
            <person name="Anderson J.B."/>
            <person name="Grigoriev I.V."/>
            <person name="Gueldener U."/>
            <person name="Muensterkoetter M."/>
            <person name="Nagy L.G."/>
        </authorList>
    </citation>
    <scope>NUCLEOTIDE SEQUENCE [LARGE SCALE GENOMIC DNA]</scope>
    <source>
        <strain evidence="3">C18/9</strain>
    </source>
</reference>
<dbReference type="Proteomes" id="UP000219338">
    <property type="component" value="Unassembled WGS sequence"/>
</dbReference>
<dbReference type="EMBL" id="FUEG01000004">
    <property type="protein sequence ID" value="SJL02896.1"/>
    <property type="molecule type" value="Genomic_DNA"/>
</dbReference>
<evidence type="ECO:0000256" key="1">
    <source>
        <dbReference type="SAM" id="MobiDB-lite"/>
    </source>
</evidence>
<evidence type="ECO:0000313" key="3">
    <source>
        <dbReference type="Proteomes" id="UP000219338"/>
    </source>
</evidence>
<dbReference type="AlphaFoldDB" id="A0A284R2H7"/>
<evidence type="ECO:0000313" key="2">
    <source>
        <dbReference type="EMBL" id="SJL02896.1"/>
    </source>
</evidence>
<feature type="region of interest" description="Disordered" evidence="1">
    <location>
        <begin position="1"/>
        <end position="41"/>
    </location>
</feature>
<keyword evidence="3" id="KW-1185">Reference proteome</keyword>